<name>Q97CY9_CLOAB</name>
<protein>
    <submittedName>
        <fullName evidence="1">Uncharacterized protein</fullName>
    </submittedName>
</protein>
<dbReference type="eggNOG" id="ENOG5032406">
    <property type="taxonomic scope" value="Bacteria"/>
</dbReference>
<dbReference type="HOGENOM" id="CLU_137249_1_0_9"/>
<dbReference type="PIR" id="B97354">
    <property type="entry name" value="B97354"/>
</dbReference>
<dbReference type="OrthoDB" id="1918885at2"/>
<evidence type="ECO:0000313" key="2">
    <source>
        <dbReference type="Proteomes" id="UP000000814"/>
    </source>
</evidence>
<evidence type="ECO:0000313" key="1">
    <source>
        <dbReference type="EMBL" id="AAK81621.1"/>
    </source>
</evidence>
<dbReference type="KEGG" id="cac:CA_C3701"/>
<accession>Q97CY9</accession>
<reference evidence="1 2" key="1">
    <citation type="journal article" date="2001" name="J. Bacteriol.">
        <title>Genome sequence and comparative analysis of the solvent-producing bacterium Clostridium acetobutylicum.</title>
        <authorList>
            <person name="Nolling J."/>
            <person name="Breton G."/>
            <person name="Omelchenko M.V."/>
            <person name="Makarova K.S."/>
            <person name="Zeng Q."/>
            <person name="Gibson R."/>
            <person name="Lee H.M."/>
            <person name="Dubois J."/>
            <person name="Qiu D."/>
            <person name="Hitti J."/>
            <person name="Wolf Y.I."/>
            <person name="Tatusov R.L."/>
            <person name="Sabathe F."/>
            <person name="Doucette-Stamm L."/>
            <person name="Soucaille P."/>
            <person name="Daly M.J."/>
            <person name="Bennett G.N."/>
            <person name="Koonin E.V."/>
            <person name="Smith D.R."/>
        </authorList>
    </citation>
    <scope>NUCLEOTIDE SEQUENCE [LARGE SCALE GENOMIC DNA]</scope>
    <source>
        <strain evidence="2">ATCC 824 / DSM 792 / JCM 1419 / LMG 5710 / VKM B-1787</strain>
    </source>
</reference>
<dbReference type="PATRIC" id="fig|272562.8.peg.3890"/>
<proteinExistence type="predicted"/>
<keyword evidence="2" id="KW-1185">Reference proteome</keyword>
<dbReference type="STRING" id="272562.CA_C3701"/>
<dbReference type="AlphaFoldDB" id="Q97CY9"/>
<dbReference type="GeneID" id="45000196"/>
<dbReference type="InterPro" id="IPR025850">
    <property type="entry name" value="SUKH-3"/>
</dbReference>
<dbReference type="RefSeq" id="WP_010966961.1">
    <property type="nucleotide sequence ID" value="NC_003030.1"/>
</dbReference>
<dbReference type="Proteomes" id="UP000000814">
    <property type="component" value="Chromosome"/>
</dbReference>
<dbReference type="Pfam" id="PF14433">
    <property type="entry name" value="SUKH-3"/>
    <property type="match status" value="1"/>
</dbReference>
<sequence>MLEERVKKILKRSGWIENQKIDITNQVKMLESEGYEVFEAARKFMEEFGEVHIIAKYIDSFGDEDYDEHSTCYEDMKYYYEHNANYDEKVGERTIPVCKLYQGEYIVCISESGKFFVSEGMWAEDSDNFWNGLLGEYKSGFLNWIDYKAGKKFQRCSKYKNEEYF</sequence>
<dbReference type="EMBL" id="AE001437">
    <property type="protein sequence ID" value="AAK81621.1"/>
    <property type="molecule type" value="Genomic_DNA"/>
</dbReference>
<gene>
    <name evidence="1" type="ordered locus">CA_C3701</name>
</gene>
<organism evidence="1 2">
    <name type="scientific">Clostridium acetobutylicum (strain ATCC 824 / DSM 792 / JCM 1419 / IAM 19013 / LMG 5710 / NBRC 13948 / NRRL B-527 / VKM B-1787 / 2291 / W)</name>
    <dbReference type="NCBI Taxonomy" id="272562"/>
    <lineage>
        <taxon>Bacteria</taxon>
        <taxon>Bacillati</taxon>
        <taxon>Bacillota</taxon>
        <taxon>Clostridia</taxon>
        <taxon>Eubacteriales</taxon>
        <taxon>Clostridiaceae</taxon>
        <taxon>Clostridium</taxon>
    </lineage>
</organism>